<feature type="compositionally biased region" description="Basic and acidic residues" evidence="1">
    <location>
        <begin position="805"/>
        <end position="816"/>
    </location>
</feature>
<feature type="compositionally biased region" description="Basic residues" evidence="1">
    <location>
        <begin position="113"/>
        <end position="130"/>
    </location>
</feature>
<dbReference type="AlphaFoldDB" id="A0A9W4XPJ1"/>
<feature type="region of interest" description="Disordered" evidence="1">
    <location>
        <begin position="765"/>
        <end position="830"/>
    </location>
</feature>
<feature type="compositionally biased region" description="Basic and acidic residues" evidence="1">
    <location>
        <begin position="90"/>
        <end position="112"/>
    </location>
</feature>
<evidence type="ECO:0000313" key="3">
    <source>
        <dbReference type="Proteomes" id="UP001152607"/>
    </source>
</evidence>
<dbReference type="Proteomes" id="UP001152607">
    <property type="component" value="Unassembled WGS sequence"/>
</dbReference>
<feature type="region of interest" description="Disordered" evidence="1">
    <location>
        <begin position="1033"/>
        <end position="1122"/>
    </location>
</feature>
<name>A0A9W4XPJ1_9PLEO</name>
<feature type="region of interest" description="Disordered" evidence="1">
    <location>
        <begin position="1138"/>
        <end position="1180"/>
    </location>
</feature>
<feature type="region of interest" description="Disordered" evidence="1">
    <location>
        <begin position="888"/>
        <end position="958"/>
    </location>
</feature>
<keyword evidence="3" id="KW-1185">Reference proteome</keyword>
<feature type="region of interest" description="Disordered" evidence="1">
    <location>
        <begin position="1"/>
        <end position="39"/>
    </location>
</feature>
<dbReference type="OrthoDB" id="3791520at2759"/>
<evidence type="ECO:0000256" key="1">
    <source>
        <dbReference type="SAM" id="MobiDB-lite"/>
    </source>
</evidence>
<accession>A0A9W4XPJ1</accession>
<feature type="compositionally biased region" description="Polar residues" evidence="1">
    <location>
        <begin position="1112"/>
        <end position="1122"/>
    </location>
</feature>
<proteinExistence type="predicted"/>
<reference evidence="2" key="1">
    <citation type="submission" date="2023-01" db="EMBL/GenBank/DDBJ databases">
        <authorList>
            <person name="Van Ghelder C."/>
            <person name="Rancurel C."/>
        </authorList>
    </citation>
    <scope>NUCLEOTIDE SEQUENCE</scope>
    <source>
        <strain evidence="2">CNCM I-4278</strain>
    </source>
</reference>
<organism evidence="2 3">
    <name type="scientific">Periconia digitata</name>
    <dbReference type="NCBI Taxonomy" id="1303443"/>
    <lineage>
        <taxon>Eukaryota</taxon>
        <taxon>Fungi</taxon>
        <taxon>Dikarya</taxon>
        <taxon>Ascomycota</taxon>
        <taxon>Pezizomycotina</taxon>
        <taxon>Dothideomycetes</taxon>
        <taxon>Pleosporomycetidae</taxon>
        <taxon>Pleosporales</taxon>
        <taxon>Massarineae</taxon>
        <taxon>Periconiaceae</taxon>
        <taxon>Periconia</taxon>
    </lineage>
</organism>
<feature type="compositionally biased region" description="Polar residues" evidence="1">
    <location>
        <begin position="197"/>
        <end position="207"/>
    </location>
</feature>
<feature type="compositionally biased region" description="Low complexity" evidence="1">
    <location>
        <begin position="1095"/>
        <end position="1110"/>
    </location>
</feature>
<feature type="region of interest" description="Disordered" evidence="1">
    <location>
        <begin position="90"/>
        <end position="213"/>
    </location>
</feature>
<feature type="compositionally biased region" description="Low complexity" evidence="1">
    <location>
        <begin position="138"/>
        <end position="150"/>
    </location>
</feature>
<dbReference type="EMBL" id="CAOQHR010000006">
    <property type="protein sequence ID" value="CAI6336050.1"/>
    <property type="molecule type" value="Genomic_DNA"/>
</dbReference>
<feature type="region of interest" description="Disordered" evidence="1">
    <location>
        <begin position="846"/>
        <end position="871"/>
    </location>
</feature>
<feature type="compositionally biased region" description="Low complexity" evidence="1">
    <location>
        <begin position="159"/>
        <end position="171"/>
    </location>
</feature>
<feature type="compositionally biased region" description="Basic and acidic residues" evidence="1">
    <location>
        <begin position="945"/>
        <end position="957"/>
    </location>
</feature>
<protein>
    <submittedName>
        <fullName evidence="2">Uncharacterized protein</fullName>
    </submittedName>
</protein>
<evidence type="ECO:0000313" key="2">
    <source>
        <dbReference type="EMBL" id="CAI6336050.1"/>
    </source>
</evidence>
<comment type="caution">
    <text evidence="2">The sequence shown here is derived from an EMBL/GenBank/DDBJ whole genome shotgun (WGS) entry which is preliminary data.</text>
</comment>
<sequence length="1180" mass="133810">MPKGKSKAKNPDLYEDEDATEAEERSKAPQAAVHARGGRWEVRDDLKTGTHWDDMHHIDLKRATEEAGVHKKDMSKIEMIHALAKKDRIDEMERKAAEKEEQRKKRLVEIQERKKHAERLWRKRDRQARRSRGEDYVSDTTDSGSDSLGRGSDDESNMSTTTTPSESSITSVNPAPRLRIYEWPYGDAPPANPPQAPMSSSDASMNDIQPEPLPKRLPYAVMKIMTTVSKEKLELPGRQYSEEVGPDFVLSLSEHTKDCARNGIMYGQLQRAVIERATDWARRTQVQWWNGIMCFNLPPRGSSRKVLADVYAKWNRNKKKLHRREGLRGGGIHKAEPKQIATQRLKDQRQKMIDVYAVSEHRPSICYMPSYLDYPFMEEDEEVAARLDNLFYIRFVDMDLPHYYFWSTSEWNDPTKPNPDWLDANNQNVRLNSLSINPVLNETGNKLTPSSRNIRVKKTLVPRKFRSSSIAPKTSRYKAAIWAFEKDLYNKGLAVTLKDVRERWNRDGKKTREWRRLVKNLPSLYPAGELPASPPVSTPPGITSLAEKFAGIEVPSEQRWPIESIIGDEPWTRDDEAYWDIAQIPLIASDTLHDTLHALERRGSEDLPFVTAWMNKISTSPDSPSLPAKRRSSTTPPVSLDIRQRERAVWEESFLQNIESETVLSSTIEQMPVAELKHNLYLMMQRTQLSPLWHHHDHGNGLLQRQCKVCLHNLGSRRRSSIRRHYHDHQNKANDRCPFYGAEWNKWPSEVKASHIFIHGPLHDQEQAEGAGRQRRLQSRPVSDGVNALYAIPRTGTRRSSTRGSTERELNTDNAHRFQSGGERRRLSKVSFSPVTVEKRVAYNDFGDSHSYDADASSITTPSPKRSILRSNPIKDSFKSALKIDMTASPLNSRQRRGPIRIDRAKHLNQQPPNTKYLEDPWNPEGYSSSEPVLSPSPHAFTNLLEDHPDATWDPRRASKSSVESLEFLNAHPASRSSAKRKSRRDIALAASKSAAATTLGSRRAAKKEPEIKTAILGKPYVPPLVIAPAKQWAKKASQSHHPTASAERGGLSDFLSPSTPEVSAPAFFSQDLNPGDSKSSDDQLTDYLRRGRRSSAPTPSPSLTSSHPRTASDSTQNSSISPTLIHDVFPIAQIQVQQSNTAESAKRKHSFDVPYSQPSLIVPPNTPANRPKARRKKRQ</sequence>
<feature type="region of interest" description="Disordered" evidence="1">
    <location>
        <begin position="972"/>
        <end position="993"/>
    </location>
</feature>
<gene>
    <name evidence="2" type="ORF">PDIGIT_LOCUS9140</name>
</gene>